<dbReference type="EMBL" id="BK032514">
    <property type="protein sequence ID" value="DAF45490.1"/>
    <property type="molecule type" value="Genomic_DNA"/>
</dbReference>
<organism evidence="1">
    <name type="scientific">Siphoviridae sp. ctBLh2</name>
    <dbReference type="NCBI Taxonomy" id="2827803"/>
    <lineage>
        <taxon>Viruses</taxon>
        <taxon>Duplodnaviria</taxon>
        <taxon>Heunggongvirae</taxon>
        <taxon>Uroviricota</taxon>
        <taxon>Caudoviricetes</taxon>
    </lineage>
</organism>
<name>A0A8S5S448_9CAUD</name>
<evidence type="ECO:0000313" key="1">
    <source>
        <dbReference type="EMBL" id="DAF45490.1"/>
    </source>
</evidence>
<proteinExistence type="predicted"/>
<reference evidence="1" key="1">
    <citation type="journal article" date="2021" name="Proc. Natl. Acad. Sci. U.S.A.">
        <title>A Catalog of Tens of Thousands of Viruses from Human Metagenomes Reveals Hidden Associations with Chronic Diseases.</title>
        <authorList>
            <person name="Tisza M.J."/>
            <person name="Buck C.B."/>
        </authorList>
    </citation>
    <scope>NUCLEOTIDE SEQUENCE</scope>
    <source>
        <strain evidence="1">CtBLh2</strain>
    </source>
</reference>
<sequence length="30" mass="3316">MKCSFPSFLVSGSVRVDRCKGTIPESKEKV</sequence>
<accession>A0A8S5S448</accession>
<protein>
    <submittedName>
        <fullName evidence="1">Uncharacterized protein</fullName>
    </submittedName>
</protein>